<dbReference type="AlphaFoldDB" id="A0A225DLS2"/>
<gene>
    <name evidence="6" type="ORF">FRUB_06515</name>
</gene>
<keyword evidence="2" id="KW-0949">S-adenosyl-L-methionine</keyword>
<evidence type="ECO:0000313" key="6">
    <source>
        <dbReference type="EMBL" id="OWK37395.1"/>
    </source>
</evidence>
<accession>A0A225DLS2</accession>
<comment type="caution">
    <text evidence="6">The sequence shown here is derived from an EMBL/GenBank/DDBJ whole genome shotgun (WGS) entry which is preliminary data.</text>
</comment>
<dbReference type="CDD" id="cd01335">
    <property type="entry name" value="Radical_SAM"/>
    <property type="match status" value="1"/>
</dbReference>
<keyword evidence="4" id="KW-0408">Iron</keyword>
<keyword evidence="7" id="KW-1185">Reference proteome</keyword>
<dbReference type="InterPro" id="IPR007197">
    <property type="entry name" value="rSAM"/>
</dbReference>
<evidence type="ECO:0000256" key="5">
    <source>
        <dbReference type="ARBA" id="ARBA00023014"/>
    </source>
</evidence>
<protein>
    <recommendedName>
        <fullName evidence="8">Radical SAM protein</fullName>
    </recommendedName>
</protein>
<evidence type="ECO:0000256" key="3">
    <source>
        <dbReference type="ARBA" id="ARBA00022723"/>
    </source>
</evidence>
<dbReference type="GO" id="GO:0003824">
    <property type="term" value="F:catalytic activity"/>
    <property type="evidence" value="ECO:0007669"/>
    <property type="project" value="InterPro"/>
</dbReference>
<dbReference type="Gene3D" id="3.20.20.70">
    <property type="entry name" value="Aldolase class I"/>
    <property type="match status" value="1"/>
</dbReference>
<evidence type="ECO:0000256" key="1">
    <source>
        <dbReference type="ARBA" id="ARBA00001966"/>
    </source>
</evidence>
<dbReference type="SFLD" id="SFLDS00029">
    <property type="entry name" value="Radical_SAM"/>
    <property type="match status" value="1"/>
</dbReference>
<dbReference type="SUPFAM" id="SSF102114">
    <property type="entry name" value="Radical SAM enzymes"/>
    <property type="match status" value="1"/>
</dbReference>
<reference evidence="7" key="1">
    <citation type="submission" date="2017-06" db="EMBL/GenBank/DDBJ databases">
        <title>Genome analysis of Fimbriiglobus ruber SP5, the first member of the order Planctomycetales with confirmed chitinolytic capability.</title>
        <authorList>
            <person name="Ravin N.V."/>
            <person name="Rakitin A.L."/>
            <person name="Ivanova A.A."/>
            <person name="Beletsky A.V."/>
            <person name="Kulichevskaya I.S."/>
            <person name="Mardanov A.V."/>
            <person name="Dedysh S.N."/>
        </authorList>
    </citation>
    <scope>NUCLEOTIDE SEQUENCE [LARGE SCALE GENOMIC DNA]</scope>
    <source>
        <strain evidence="7">SP5</strain>
    </source>
</reference>
<sequence length="334" mass="37945">MPLTLIDTDRFSGVMRDRSVDRANRRLLVTNFHGTEQEKDFTLPANCGGFGRVRHFRRETSSGWPPNPLPIDPAARALGVPPANLLTAQVFQNAACNWRCWYCFVPFELLSANKKHAEFLTVGQLIDLYLAEANRPAVIDLTGGQPDLVPEWVPWMMEELDARGLSDSVYLWSDDNLSGDYFWRHLSDADRDRVAGFKNYGRVCCFKGFDPESFQFNTTAEGALFDRQFELIARLIGHGLDVYGYATFTTPTADGIPEKMARFVDRLQSVSDNLPLRVIPLEIKPFTPVRPRMEDVHHTAVENQHLAIAAWCEELRQRFPEPMRAASICDVPLR</sequence>
<evidence type="ECO:0008006" key="8">
    <source>
        <dbReference type="Google" id="ProtNLM"/>
    </source>
</evidence>
<dbReference type="Proteomes" id="UP000214646">
    <property type="component" value="Unassembled WGS sequence"/>
</dbReference>
<keyword evidence="3" id="KW-0479">Metal-binding</keyword>
<organism evidence="6 7">
    <name type="scientific">Fimbriiglobus ruber</name>
    <dbReference type="NCBI Taxonomy" id="1908690"/>
    <lineage>
        <taxon>Bacteria</taxon>
        <taxon>Pseudomonadati</taxon>
        <taxon>Planctomycetota</taxon>
        <taxon>Planctomycetia</taxon>
        <taxon>Gemmatales</taxon>
        <taxon>Gemmataceae</taxon>
        <taxon>Fimbriiglobus</taxon>
    </lineage>
</organism>
<dbReference type="InterPro" id="IPR013785">
    <property type="entry name" value="Aldolase_TIM"/>
</dbReference>
<comment type="cofactor">
    <cofactor evidence="1">
        <name>[4Fe-4S] cluster</name>
        <dbReference type="ChEBI" id="CHEBI:49883"/>
    </cofactor>
</comment>
<evidence type="ECO:0000313" key="7">
    <source>
        <dbReference type="Proteomes" id="UP000214646"/>
    </source>
</evidence>
<name>A0A225DLS2_9BACT</name>
<proteinExistence type="predicted"/>
<dbReference type="RefSeq" id="WP_088257325.1">
    <property type="nucleotide sequence ID" value="NZ_NIDE01000014.1"/>
</dbReference>
<dbReference type="EMBL" id="NIDE01000014">
    <property type="protein sequence ID" value="OWK37395.1"/>
    <property type="molecule type" value="Genomic_DNA"/>
</dbReference>
<evidence type="ECO:0000256" key="2">
    <source>
        <dbReference type="ARBA" id="ARBA00022691"/>
    </source>
</evidence>
<dbReference type="GO" id="GO:0051536">
    <property type="term" value="F:iron-sulfur cluster binding"/>
    <property type="evidence" value="ECO:0007669"/>
    <property type="project" value="UniProtKB-KW"/>
</dbReference>
<dbReference type="GO" id="GO:0046872">
    <property type="term" value="F:metal ion binding"/>
    <property type="evidence" value="ECO:0007669"/>
    <property type="project" value="UniProtKB-KW"/>
</dbReference>
<dbReference type="InterPro" id="IPR058240">
    <property type="entry name" value="rSAM_sf"/>
</dbReference>
<keyword evidence="5" id="KW-0411">Iron-sulfur</keyword>
<evidence type="ECO:0000256" key="4">
    <source>
        <dbReference type="ARBA" id="ARBA00023004"/>
    </source>
</evidence>
<dbReference type="OrthoDB" id="9808591at2"/>